<comment type="caution">
    <text evidence="1">The sequence shown here is derived from an EMBL/GenBank/DDBJ whole genome shotgun (WGS) entry which is preliminary data.</text>
</comment>
<gene>
    <name evidence="1" type="ORF">COX64_00280</name>
</gene>
<dbReference type="AlphaFoldDB" id="A0A2M7W340"/>
<evidence type="ECO:0000313" key="1">
    <source>
        <dbReference type="EMBL" id="PJA15738.1"/>
    </source>
</evidence>
<dbReference type="EMBL" id="PFQB01000009">
    <property type="protein sequence ID" value="PJA15738.1"/>
    <property type="molecule type" value="Genomic_DNA"/>
</dbReference>
<sequence>MRGDYIVGQEIGYRLGAQIIKEYGLKFWEQFLVYMAAKSEKDFKDFWELGTVPFTSLDGKELTGNVCFGLMEQTLTPTVGSMQVE</sequence>
<proteinExistence type="predicted"/>
<dbReference type="Proteomes" id="UP000228952">
    <property type="component" value="Unassembled WGS sequence"/>
</dbReference>
<evidence type="ECO:0000313" key="2">
    <source>
        <dbReference type="Proteomes" id="UP000228952"/>
    </source>
</evidence>
<accession>A0A2M7W340</accession>
<organism evidence="1 2">
    <name type="scientific">Candidatus Dojkabacteria bacterium CG_4_10_14_0_2_um_filter_Dojkabacteria_WS6_41_15</name>
    <dbReference type="NCBI Taxonomy" id="2014249"/>
    <lineage>
        <taxon>Bacteria</taxon>
        <taxon>Candidatus Dojkabacteria</taxon>
    </lineage>
</organism>
<protein>
    <submittedName>
        <fullName evidence="1">Uncharacterized protein</fullName>
    </submittedName>
</protein>
<reference evidence="2" key="1">
    <citation type="submission" date="2017-09" db="EMBL/GenBank/DDBJ databases">
        <title>Depth-based differentiation of microbial function through sediment-hosted aquifers and enrichment of novel symbionts in the deep terrestrial subsurface.</title>
        <authorList>
            <person name="Probst A.J."/>
            <person name="Ladd B."/>
            <person name="Jarett J.K."/>
            <person name="Geller-Mcgrath D.E."/>
            <person name="Sieber C.M.K."/>
            <person name="Emerson J.B."/>
            <person name="Anantharaman K."/>
            <person name="Thomas B.C."/>
            <person name="Malmstrom R."/>
            <person name="Stieglmeier M."/>
            <person name="Klingl A."/>
            <person name="Woyke T."/>
            <person name="Ryan C.M."/>
            <person name="Banfield J.F."/>
        </authorList>
    </citation>
    <scope>NUCLEOTIDE SEQUENCE [LARGE SCALE GENOMIC DNA]</scope>
</reference>
<name>A0A2M7W340_9BACT</name>